<evidence type="ECO:0000313" key="3">
    <source>
        <dbReference type="Proteomes" id="UP000015464"/>
    </source>
</evidence>
<feature type="compositionally biased region" description="Polar residues" evidence="1">
    <location>
        <begin position="45"/>
        <end position="54"/>
    </location>
</feature>
<keyword evidence="3" id="KW-1185">Reference proteome</keyword>
<dbReference type="OrthoDB" id="5359917at2759"/>
<accession>S9X8Z6</accession>
<dbReference type="RefSeq" id="XP_013021208.1">
    <property type="nucleotide sequence ID" value="XM_013165754.1"/>
</dbReference>
<organism evidence="2 3">
    <name type="scientific">Schizosaccharomyces cryophilus (strain OY26 / ATCC MYA-4695 / CBS 11777 / NBRC 106824 / NRRL Y48691)</name>
    <name type="common">Fission yeast</name>
    <dbReference type="NCBI Taxonomy" id="653667"/>
    <lineage>
        <taxon>Eukaryota</taxon>
        <taxon>Fungi</taxon>
        <taxon>Dikarya</taxon>
        <taxon>Ascomycota</taxon>
        <taxon>Taphrinomycotina</taxon>
        <taxon>Schizosaccharomycetes</taxon>
        <taxon>Schizosaccharomycetales</taxon>
        <taxon>Schizosaccharomycetaceae</taxon>
        <taxon>Schizosaccharomyces</taxon>
    </lineage>
</organism>
<dbReference type="GeneID" id="25037414"/>
<dbReference type="OMA" id="GSKSPCI"/>
<reference evidence="2 3" key="1">
    <citation type="journal article" date="2011" name="Science">
        <title>Comparative functional genomics of the fission yeasts.</title>
        <authorList>
            <person name="Rhind N."/>
            <person name="Chen Z."/>
            <person name="Yassour M."/>
            <person name="Thompson D.A."/>
            <person name="Haas B.J."/>
            <person name="Habib N."/>
            <person name="Wapinski I."/>
            <person name="Roy S."/>
            <person name="Lin M.F."/>
            <person name="Heiman D.I."/>
            <person name="Young S.K."/>
            <person name="Furuya K."/>
            <person name="Guo Y."/>
            <person name="Pidoux A."/>
            <person name="Chen H.M."/>
            <person name="Robbertse B."/>
            <person name="Goldberg J.M."/>
            <person name="Aoki K."/>
            <person name="Bayne E.H."/>
            <person name="Berlin A.M."/>
            <person name="Desjardins C.A."/>
            <person name="Dobbs E."/>
            <person name="Dukaj L."/>
            <person name="Fan L."/>
            <person name="FitzGerald M.G."/>
            <person name="French C."/>
            <person name="Gujja S."/>
            <person name="Hansen K."/>
            <person name="Keifenheim D."/>
            <person name="Levin J.Z."/>
            <person name="Mosher R.A."/>
            <person name="Mueller C.A."/>
            <person name="Pfiffner J."/>
            <person name="Priest M."/>
            <person name="Russ C."/>
            <person name="Smialowska A."/>
            <person name="Swoboda P."/>
            <person name="Sykes S.M."/>
            <person name="Vaughn M."/>
            <person name="Vengrova S."/>
            <person name="Yoder R."/>
            <person name="Zeng Q."/>
            <person name="Allshire R."/>
            <person name="Baulcombe D."/>
            <person name="Birren B.W."/>
            <person name="Brown W."/>
            <person name="Ekwall K."/>
            <person name="Kellis M."/>
            <person name="Leatherwood J."/>
            <person name="Levin H."/>
            <person name="Margalit H."/>
            <person name="Martienssen R."/>
            <person name="Nieduszynski C.A."/>
            <person name="Spatafora J.W."/>
            <person name="Friedman N."/>
            <person name="Dalgaard J.Z."/>
            <person name="Baumann P."/>
            <person name="Niki H."/>
            <person name="Regev A."/>
            <person name="Nusbaum C."/>
        </authorList>
    </citation>
    <scope>NUCLEOTIDE SEQUENCE [LARGE SCALE GENOMIC DNA]</scope>
    <source>
        <strain evidence="3">OY26 / ATCC MYA-4695 / CBS 11777 / NBRC 106824 / NRRL Y48691</strain>
    </source>
</reference>
<name>S9X8Z6_SCHCR</name>
<sequence length="216" mass="24780">MKRSGSLDNKEMKRKKNWDDSKEICLLEKEVLEDNTETKKRNLHPKSNQSTRSFLLNDKNTESDCDQKPFVEIPVRGPFPAVKEMKTEDEGLRGFHSNSVLRTCFRVGELLKVYSSRLSTYLTVVEFFGKVRSHKCVGNIILLELEDVFRGSKSPCIHAKLYSTQSVSSFLLETGSFVRIVGNAACSEKLLKIMHISSTDMDELIETYNMTHYQRT</sequence>
<evidence type="ECO:0000256" key="1">
    <source>
        <dbReference type="SAM" id="MobiDB-lite"/>
    </source>
</evidence>
<proteinExistence type="predicted"/>
<dbReference type="AlphaFoldDB" id="S9X8Z6"/>
<dbReference type="HOGENOM" id="CLU_1283925_0_0_1"/>
<protein>
    <submittedName>
        <fullName evidence="2">Uncharacterized protein</fullName>
    </submittedName>
</protein>
<dbReference type="EMBL" id="KE546988">
    <property type="protein sequence ID" value="EPY53672.1"/>
    <property type="molecule type" value="Genomic_DNA"/>
</dbReference>
<evidence type="ECO:0000313" key="2">
    <source>
        <dbReference type="EMBL" id="EPY53672.1"/>
    </source>
</evidence>
<dbReference type="Proteomes" id="UP000015464">
    <property type="component" value="Unassembled WGS sequence"/>
</dbReference>
<feature type="region of interest" description="Disordered" evidence="1">
    <location>
        <begin position="35"/>
        <end position="55"/>
    </location>
</feature>
<gene>
    <name evidence="2" type="ORF">SPOG_03095</name>
</gene>